<keyword evidence="4" id="KW-1185">Reference proteome</keyword>
<proteinExistence type="predicted"/>
<dbReference type="SUPFAM" id="SSF47954">
    <property type="entry name" value="Cyclin-like"/>
    <property type="match status" value="1"/>
</dbReference>
<name>A0AAN8ZDL7_9MAGN</name>
<accession>A0AAN8ZDL7</accession>
<feature type="domain" description="Cyclin C-terminal" evidence="2">
    <location>
        <begin position="6"/>
        <end position="101"/>
    </location>
</feature>
<feature type="chain" id="PRO_5042913595" evidence="1">
    <location>
        <begin position="27"/>
        <end position="227"/>
    </location>
</feature>
<protein>
    <submittedName>
        <fullName evidence="3">Cyclin, C-terminal domain</fullName>
    </submittedName>
</protein>
<feature type="signal peptide" evidence="1">
    <location>
        <begin position="1"/>
        <end position="26"/>
    </location>
</feature>
<dbReference type="AlphaFoldDB" id="A0AAN8ZDL7"/>
<sequence>MENSILDSLAWYLLFQHLMFFSLVSSKPQFLTSSSLRCSLHLGKVPAWNKTLKLHTGFSESQLIDYAKLLVSFHFAAPTSKLDAIYAKYSKSSRCFVALLPLAKGLLYQESVESCLPAFIVQHLQGSLDEVLEILEVFCLPRRGTQESWKCSVALLPSCKKSALDILLYRNQKFQTTTYFYILLVEYGAPQVVYFMGVGKGKGGTSNQLLVQIQKLLPAPGLDGKCA</sequence>
<dbReference type="InterPro" id="IPR036915">
    <property type="entry name" value="Cyclin-like_sf"/>
</dbReference>
<reference evidence="3 4" key="1">
    <citation type="submission" date="2023-12" db="EMBL/GenBank/DDBJ databases">
        <title>A high-quality genome assembly for Dillenia turbinata (Dilleniales).</title>
        <authorList>
            <person name="Chanderbali A."/>
        </authorList>
    </citation>
    <scope>NUCLEOTIDE SEQUENCE [LARGE SCALE GENOMIC DNA]</scope>
    <source>
        <strain evidence="3">LSX21</strain>
        <tissue evidence="3">Leaf</tissue>
    </source>
</reference>
<evidence type="ECO:0000259" key="2">
    <source>
        <dbReference type="Pfam" id="PF02984"/>
    </source>
</evidence>
<dbReference type="Gene3D" id="1.10.472.10">
    <property type="entry name" value="Cyclin-like"/>
    <property type="match status" value="1"/>
</dbReference>
<organism evidence="3 4">
    <name type="scientific">Dillenia turbinata</name>
    <dbReference type="NCBI Taxonomy" id="194707"/>
    <lineage>
        <taxon>Eukaryota</taxon>
        <taxon>Viridiplantae</taxon>
        <taxon>Streptophyta</taxon>
        <taxon>Embryophyta</taxon>
        <taxon>Tracheophyta</taxon>
        <taxon>Spermatophyta</taxon>
        <taxon>Magnoliopsida</taxon>
        <taxon>eudicotyledons</taxon>
        <taxon>Gunneridae</taxon>
        <taxon>Pentapetalae</taxon>
        <taxon>Dilleniales</taxon>
        <taxon>Dilleniaceae</taxon>
        <taxon>Dillenia</taxon>
    </lineage>
</organism>
<gene>
    <name evidence="3" type="ORF">RJ641_033779</name>
</gene>
<dbReference type="Pfam" id="PF02984">
    <property type="entry name" value="Cyclin_C"/>
    <property type="match status" value="1"/>
</dbReference>
<comment type="caution">
    <text evidence="3">The sequence shown here is derived from an EMBL/GenBank/DDBJ whole genome shotgun (WGS) entry which is preliminary data.</text>
</comment>
<dbReference type="InterPro" id="IPR004367">
    <property type="entry name" value="Cyclin_C-dom"/>
</dbReference>
<keyword evidence="1" id="KW-0732">Signal</keyword>
<dbReference type="Proteomes" id="UP001370490">
    <property type="component" value="Unassembled WGS sequence"/>
</dbReference>
<evidence type="ECO:0000313" key="3">
    <source>
        <dbReference type="EMBL" id="KAK6936749.1"/>
    </source>
</evidence>
<evidence type="ECO:0000256" key="1">
    <source>
        <dbReference type="SAM" id="SignalP"/>
    </source>
</evidence>
<evidence type="ECO:0000313" key="4">
    <source>
        <dbReference type="Proteomes" id="UP001370490"/>
    </source>
</evidence>
<dbReference type="EMBL" id="JBAMMX010000007">
    <property type="protein sequence ID" value="KAK6936749.1"/>
    <property type="molecule type" value="Genomic_DNA"/>
</dbReference>